<organism evidence="4">
    <name type="scientific">Anaerolinea thermolimosa</name>
    <dbReference type="NCBI Taxonomy" id="229919"/>
    <lineage>
        <taxon>Bacteria</taxon>
        <taxon>Bacillati</taxon>
        <taxon>Chloroflexota</taxon>
        <taxon>Anaerolineae</taxon>
        <taxon>Anaerolineales</taxon>
        <taxon>Anaerolineaceae</taxon>
        <taxon>Anaerolinea</taxon>
    </lineage>
</organism>
<accession>A0A7C4PKK9</accession>
<reference evidence="4" key="1">
    <citation type="journal article" date="2020" name="mSystems">
        <title>Genome- and Community-Level Interaction Insights into Carbon Utilization and Element Cycling Functions of Hydrothermarchaeota in Hydrothermal Sediment.</title>
        <authorList>
            <person name="Zhou Z."/>
            <person name="Liu Y."/>
            <person name="Xu W."/>
            <person name="Pan J."/>
            <person name="Luo Z.H."/>
            <person name="Li M."/>
        </authorList>
    </citation>
    <scope>NUCLEOTIDE SEQUENCE [LARGE SCALE GENOMIC DNA]</scope>
    <source>
        <strain evidence="4">SpSt-573</strain>
    </source>
</reference>
<dbReference type="PANTHER" id="PTHR10655:SF17">
    <property type="entry name" value="LYSOPHOSPHOLIPASE-LIKE PROTEIN 1"/>
    <property type="match status" value="1"/>
</dbReference>
<dbReference type="PANTHER" id="PTHR10655">
    <property type="entry name" value="LYSOPHOSPHOLIPASE-RELATED"/>
    <property type="match status" value="1"/>
</dbReference>
<dbReference type="Gene3D" id="3.40.50.1820">
    <property type="entry name" value="alpha/beta hydrolase"/>
    <property type="match status" value="1"/>
</dbReference>
<dbReference type="EMBL" id="DSYK01000376">
    <property type="protein sequence ID" value="HGS21704.1"/>
    <property type="molecule type" value="Genomic_DNA"/>
</dbReference>
<dbReference type="InterPro" id="IPR029058">
    <property type="entry name" value="AB_hydrolase_fold"/>
</dbReference>
<dbReference type="SUPFAM" id="SSF53474">
    <property type="entry name" value="alpha/beta-Hydrolases"/>
    <property type="match status" value="1"/>
</dbReference>
<evidence type="ECO:0000313" key="4">
    <source>
        <dbReference type="EMBL" id="HGS21704.1"/>
    </source>
</evidence>
<sequence>MPTGNDTLNLLERGWVFRLRLPQQKSPARTVVMIHGWTGDETSMEVFSRALPQDSLIIYPRAPLPAHPSGFGWVEPREEIWPTMQRFEAVCQDLVSRLDSLLDEIGLPHSRRWNIAGFSQGGAMCYALGYYFPGRLEKIAVLSGYFPEPDPQLPSPNLSGLSFFIAHGSRDETVPSEQAIRGLTWLKKAGARVIFCESPVGHRVSTDCMKGFQGFLTP</sequence>
<evidence type="ECO:0000256" key="1">
    <source>
        <dbReference type="ARBA" id="ARBA00006499"/>
    </source>
</evidence>
<evidence type="ECO:0000259" key="3">
    <source>
        <dbReference type="Pfam" id="PF02230"/>
    </source>
</evidence>
<name>A0A7C4PKK9_9CHLR</name>
<keyword evidence="2" id="KW-0378">Hydrolase</keyword>
<protein>
    <recommendedName>
        <fullName evidence="3">Phospholipase/carboxylesterase/thioesterase domain-containing protein</fullName>
    </recommendedName>
</protein>
<comment type="caution">
    <text evidence="4">The sequence shown here is derived from an EMBL/GenBank/DDBJ whole genome shotgun (WGS) entry which is preliminary data.</text>
</comment>
<feature type="domain" description="Phospholipase/carboxylesterase/thioesterase" evidence="3">
    <location>
        <begin position="25"/>
        <end position="216"/>
    </location>
</feature>
<dbReference type="Pfam" id="PF02230">
    <property type="entry name" value="Abhydrolase_2"/>
    <property type="match status" value="1"/>
</dbReference>
<dbReference type="InterPro" id="IPR050565">
    <property type="entry name" value="LYPA1-2/EST-like"/>
</dbReference>
<dbReference type="InterPro" id="IPR003140">
    <property type="entry name" value="PLipase/COase/thioEstase"/>
</dbReference>
<gene>
    <name evidence="4" type="ORF">ENT37_07530</name>
</gene>
<dbReference type="AlphaFoldDB" id="A0A7C4PKK9"/>
<proteinExistence type="inferred from homology"/>
<comment type="similarity">
    <text evidence="1">Belongs to the AB hydrolase superfamily. AB hydrolase 2 family.</text>
</comment>
<evidence type="ECO:0000256" key="2">
    <source>
        <dbReference type="ARBA" id="ARBA00022801"/>
    </source>
</evidence>
<dbReference type="GO" id="GO:0016787">
    <property type="term" value="F:hydrolase activity"/>
    <property type="evidence" value="ECO:0007669"/>
    <property type="project" value="UniProtKB-KW"/>
</dbReference>